<dbReference type="SUPFAM" id="SSF53474">
    <property type="entry name" value="alpha/beta-Hydrolases"/>
    <property type="match status" value="1"/>
</dbReference>
<keyword evidence="3" id="KW-1185">Reference proteome</keyword>
<dbReference type="PANTHER" id="PTHR17630:SF52">
    <property type="entry name" value="ENDO-1,3-1,4-BETA-D-GLUCANASE-LIKE PROTEIN"/>
    <property type="match status" value="1"/>
</dbReference>
<dbReference type="EMBL" id="OU503036">
    <property type="protein sequence ID" value="CAI9753447.1"/>
    <property type="molecule type" value="Genomic_DNA"/>
</dbReference>
<sequence>MGIWEAFLNWLRRKLADKVAASGFLVVVFHFYYGDPFDPDSHGLEPQSWMKAHPTAVISTVKSNGVSVVGTGGFCWGGMVVVKLAKFDCIKAAVVLNPGPITEEEINEVKCLIALLGAEINQFTSAIEDDDDDVDLFEESSPGSLMECLTDPFRIDRIGTEVVTWENHGKHDLFE</sequence>
<dbReference type="Gene3D" id="3.40.50.1820">
    <property type="entry name" value="alpha/beta hydrolase"/>
    <property type="match status" value="1"/>
</dbReference>
<dbReference type="Proteomes" id="UP000834106">
    <property type="component" value="Chromosome 1"/>
</dbReference>
<accession>A0AAD2DGE5</accession>
<proteinExistence type="predicted"/>
<gene>
    <name evidence="2" type="ORF">FPE_LOCUS878</name>
</gene>
<evidence type="ECO:0000259" key="1">
    <source>
        <dbReference type="Pfam" id="PF01738"/>
    </source>
</evidence>
<reference evidence="2" key="1">
    <citation type="submission" date="2023-05" db="EMBL/GenBank/DDBJ databases">
        <authorList>
            <person name="Huff M."/>
        </authorList>
    </citation>
    <scope>NUCLEOTIDE SEQUENCE</scope>
</reference>
<evidence type="ECO:0000313" key="2">
    <source>
        <dbReference type="EMBL" id="CAI9753447.1"/>
    </source>
</evidence>
<organism evidence="2 3">
    <name type="scientific">Fraxinus pennsylvanica</name>
    <dbReference type="NCBI Taxonomy" id="56036"/>
    <lineage>
        <taxon>Eukaryota</taxon>
        <taxon>Viridiplantae</taxon>
        <taxon>Streptophyta</taxon>
        <taxon>Embryophyta</taxon>
        <taxon>Tracheophyta</taxon>
        <taxon>Spermatophyta</taxon>
        <taxon>Magnoliopsida</taxon>
        <taxon>eudicotyledons</taxon>
        <taxon>Gunneridae</taxon>
        <taxon>Pentapetalae</taxon>
        <taxon>asterids</taxon>
        <taxon>lamiids</taxon>
        <taxon>Lamiales</taxon>
        <taxon>Oleaceae</taxon>
        <taxon>Oleeae</taxon>
        <taxon>Fraxinus</taxon>
    </lineage>
</organism>
<feature type="domain" description="Dienelactone hydrolase" evidence="1">
    <location>
        <begin position="13"/>
        <end position="124"/>
    </location>
</feature>
<dbReference type="AlphaFoldDB" id="A0AAD2DGE5"/>
<dbReference type="Pfam" id="PF01738">
    <property type="entry name" value="DLH"/>
    <property type="match status" value="1"/>
</dbReference>
<dbReference type="InterPro" id="IPR029058">
    <property type="entry name" value="AB_hydrolase_fold"/>
</dbReference>
<name>A0AAD2DGE5_9LAMI</name>
<evidence type="ECO:0000313" key="3">
    <source>
        <dbReference type="Proteomes" id="UP000834106"/>
    </source>
</evidence>
<dbReference type="GO" id="GO:0016787">
    <property type="term" value="F:hydrolase activity"/>
    <property type="evidence" value="ECO:0007669"/>
    <property type="project" value="InterPro"/>
</dbReference>
<dbReference type="InterPro" id="IPR002925">
    <property type="entry name" value="Dienelactn_hydro"/>
</dbReference>
<protein>
    <recommendedName>
        <fullName evidence="1">Dienelactone hydrolase domain-containing protein</fullName>
    </recommendedName>
</protein>
<dbReference type="PANTHER" id="PTHR17630">
    <property type="entry name" value="DIENELACTONE HYDROLASE"/>
    <property type="match status" value="1"/>
</dbReference>